<gene>
    <name evidence="3" type="ORF">B9Z37_01420</name>
</gene>
<comment type="caution">
    <text evidence="3">The sequence shown here is derived from an EMBL/GenBank/DDBJ whole genome shotgun (WGS) entry which is preliminary data.</text>
</comment>
<keyword evidence="4" id="KW-1185">Reference proteome</keyword>
<dbReference type="RefSeq" id="WP_108311268.1">
    <property type="nucleotide sequence ID" value="NZ_NESN01000001.1"/>
</dbReference>
<dbReference type="Gene3D" id="2.40.160.50">
    <property type="entry name" value="membrane protein fhac: a member of the omp85/tpsb transporter family"/>
    <property type="match status" value="1"/>
</dbReference>
<dbReference type="PANTHER" id="PTHR34597:SF1">
    <property type="entry name" value="HEME_HEMOPEXIN TRANSPORTER PROTEIN HUXB"/>
    <property type="match status" value="1"/>
</dbReference>
<accession>A0A315EF85</accession>
<dbReference type="EMBL" id="NESN01000001">
    <property type="protein sequence ID" value="PUE55265.1"/>
    <property type="molecule type" value="Genomic_DNA"/>
</dbReference>
<protein>
    <recommendedName>
        <fullName evidence="2">Haemolysin activator HlyB C-terminal domain-containing protein</fullName>
    </recommendedName>
</protein>
<evidence type="ECO:0000259" key="2">
    <source>
        <dbReference type="Pfam" id="PF03865"/>
    </source>
</evidence>
<evidence type="ECO:0000256" key="1">
    <source>
        <dbReference type="SAM" id="SignalP"/>
    </source>
</evidence>
<evidence type="ECO:0000313" key="3">
    <source>
        <dbReference type="EMBL" id="PUE55265.1"/>
    </source>
</evidence>
<dbReference type="GO" id="GO:0046819">
    <property type="term" value="P:protein secretion by the type V secretion system"/>
    <property type="evidence" value="ECO:0007669"/>
    <property type="project" value="TreeGrafter"/>
</dbReference>
<sequence>MKKFVWRDVTLACLCVLGVVPVWAQQAPAVSPGVNPGTLLRNIESAPVPAKPADKPAVTEADDLSDLKAIDKLVRVEVRNFDALAPALKLYWQDNIGKPVSVEALAQFKIWANDEAKESGLYAFAQTDSEPGEGGDVLVVTMVVPRIKSVRVFVPDEDLAKRYEALLTTRFAKDFAPGNVVDPNGLDQRLEAASFDLPVSLEIVIRSAGANLVDLVVNVSALPAEPGKLANGVVQINNYGLKSYGRPQVMGMVSVGGLTPNALLGLTTQLSEGVRYGRAEYEGPVEAYAGRMKIYGSRSNSHTILGGDTASKGVSQEVGAGLTHMWGSYKSLLFKTVTEIGGRQTISHLALDDSETGRVEETQLRLTWSMDNERVAREPSRLAVSVTAGEYTRLGGSEAYNVETGGYGKLTVSGRMQRNLSRDGNWQWVGRFNAQAATRTLDGYNRLALGGVNGVRAYTAADGVGDQGVVGALELNRRLSGSQMVGVFYDAGVIRPNKVHVDGGFNTTYSLQAVGAQWTGNLGRWYYNTTLAKGFGGYKLAEAGQVTESQRNPWRLSAALSYVF</sequence>
<dbReference type="GO" id="GO:0008320">
    <property type="term" value="F:protein transmembrane transporter activity"/>
    <property type="evidence" value="ECO:0007669"/>
    <property type="project" value="TreeGrafter"/>
</dbReference>
<dbReference type="AlphaFoldDB" id="A0A315EF85"/>
<organism evidence="3 4">
    <name type="scientific">Limnohabitans parvus II-B4</name>
    <dbReference type="NCBI Taxonomy" id="1293052"/>
    <lineage>
        <taxon>Bacteria</taxon>
        <taxon>Pseudomonadati</taxon>
        <taxon>Pseudomonadota</taxon>
        <taxon>Betaproteobacteria</taxon>
        <taxon>Burkholderiales</taxon>
        <taxon>Comamonadaceae</taxon>
        <taxon>Limnohabitans</taxon>
    </lineage>
</organism>
<dbReference type="OrthoDB" id="572300at2"/>
<proteinExistence type="predicted"/>
<dbReference type="InterPro" id="IPR051544">
    <property type="entry name" value="TPS_OM_transporter"/>
</dbReference>
<dbReference type="InterPro" id="IPR005565">
    <property type="entry name" value="Hemolysn_activator_HlyB_C"/>
</dbReference>
<feature type="domain" description="Haemolysin activator HlyB C-terminal" evidence="2">
    <location>
        <begin position="225"/>
        <end position="498"/>
    </location>
</feature>
<dbReference type="Pfam" id="PF03865">
    <property type="entry name" value="ShlB"/>
    <property type="match status" value="1"/>
</dbReference>
<name>A0A315EF85_9BURK</name>
<dbReference type="Proteomes" id="UP000250790">
    <property type="component" value="Unassembled WGS sequence"/>
</dbReference>
<dbReference type="GO" id="GO:0098046">
    <property type="term" value="C:type V protein secretion system complex"/>
    <property type="evidence" value="ECO:0007669"/>
    <property type="project" value="TreeGrafter"/>
</dbReference>
<keyword evidence="1" id="KW-0732">Signal</keyword>
<evidence type="ECO:0000313" key="4">
    <source>
        <dbReference type="Proteomes" id="UP000250790"/>
    </source>
</evidence>
<reference evidence="3 4" key="1">
    <citation type="submission" date="2017-04" db="EMBL/GenBank/DDBJ databases">
        <title>Unexpected and diverse lifestyles within the genus Limnohabitans.</title>
        <authorList>
            <person name="Kasalicky V."/>
            <person name="Mehrshad M."/>
            <person name="Andrei S.-A."/>
            <person name="Salcher M."/>
            <person name="Kratochvilova H."/>
            <person name="Simek K."/>
            <person name="Ghai R."/>
        </authorList>
    </citation>
    <scope>NUCLEOTIDE SEQUENCE [LARGE SCALE GENOMIC DNA]</scope>
    <source>
        <strain evidence="3 4">II-B4</strain>
    </source>
</reference>
<feature type="signal peptide" evidence="1">
    <location>
        <begin position="1"/>
        <end position="24"/>
    </location>
</feature>
<dbReference type="PANTHER" id="PTHR34597">
    <property type="entry name" value="SLR1661 PROTEIN"/>
    <property type="match status" value="1"/>
</dbReference>
<feature type="chain" id="PRO_5016322821" description="Haemolysin activator HlyB C-terminal domain-containing protein" evidence="1">
    <location>
        <begin position="25"/>
        <end position="564"/>
    </location>
</feature>